<name>A0A9W9ET01_9EURO</name>
<feature type="domain" description="TCTP" evidence="3">
    <location>
        <begin position="2"/>
        <end position="142"/>
    </location>
</feature>
<dbReference type="Pfam" id="PF00838">
    <property type="entry name" value="TCTP"/>
    <property type="match status" value="2"/>
</dbReference>
<dbReference type="OrthoDB" id="10248936at2759"/>
<accession>A0A9W9ET01</accession>
<reference evidence="4" key="1">
    <citation type="submission" date="2022-11" db="EMBL/GenBank/DDBJ databases">
        <authorList>
            <person name="Petersen C."/>
        </authorList>
    </citation>
    <scope>NUCLEOTIDE SEQUENCE</scope>
    <source>
        <strain evidence="4">IBT 30069</strain>
    </source>
</reference>
<dbReference type="InterPro" id="IPR011057">
    <property type="entry name" value="Mss4-like_sf"/>
</dbReference>
<comment type="caution">
    <text evidence="4">The sequence shown here is derived from an EMBL/GenBank/DDBJ whole genome shotgun (WGS) entry which is preliminary data.</text>
</comment>
<proteinExistence type="inferred from homology"/>
<dbReference type="InterPro" id="IPR034737">
    <property type="entry name" value="TCTP"/>
</dbReference>
<dbReference type="GO" id="GO:0005737">
    <property type="term" value="C:cytoplasm"/>
    <property type="evidence" value="ECO:0007669"/>
    <property type="project" value="TreeGrafter"/>
</dbReference>
<comment type="similarity">
    <text evidence="2">Belongs to the TCTP family.</text>
</comment>
<gene>
    <name evidence="4" type="ORF">N7456_010925</name>
</gene>
<dbReference type="EMBL" id="JAPQKH010000007">
    <property type="protein sequence ID" value="KAJ5087309.1"/>
    <property type="molecule type" value="Genomic_DNA"/>
</dbReference>
<keyword evidence="5" id="KW-1185">Reference proteome</keyword>
<reference evidence="4" key="2">
    <citation type="journal article" date="2023" name="IMA Fungus">
        <title>Comparative genomic study of the Penicillium genus elucidates a diverse pangenome and 15 lateral gene transfer events.</title>
        <authorList>
            <person name="Petersen C."/>
            <person name="Sorensen T."/>
            <person name="Nielsen M.R."/>
            <person name="Sondergaard T.E."/>
            <person name="Sorensen J.L."/>
            <person name="Fitzpatrick D.A."/>
            <person name="Frisvad J.C."/>
            <person name="Nielsen K.L."/>
        </authorList>
    </citation>
    <scope>NUCLEOTIDE SEQUENCE</scope>
    <source>
        <strain evidence="4">IBT 30069</strain>
    </source>
</reference>
<dbReference type="PANTHER" id="PTHR11991:SF0">
    <property type="entry name" value="TRANSLATIONALLY-CONTROLLED TUMOR PROTEIN"/>
    <property type="match status" value="1"/>
</dbReference>
<dbReference type="PANTHER" id="PTHR11991">
    <property type="entry name" value="TRANSLATIONALLY CONTROLLED TUMOR PROTEIN-RELATED"/>
    <property type="match status" value="1"/>
</dbReference>
<evidence type="ECO:0000256" key="2">
    <source>
        <dbReference type="PROSITE-ProRule" id="PRU01133"/>
    </source>
</evidence>
<dbReference type="SUPFAM" id="SSF51316">
    <property type="entry name" value="Mss4-like"/>
    <property type="match status" value="1"/>
</dbReference>
<dbReference type="AlphaFoldDB" id="A0A9W9ET01"/>
<dbReference type="InterPro" id="IPR018105">
    <property type="entry name" value="Translational_control_tumour_p"/>
</dbReference>
<sequence>MTTIYKDIVTGDEMFSDAFNIQDINDVVFEVDCALVDAAVALLPPPAYSIRQENLFGSLRNYIHAVEAKLQERGDAPEEIANFHKGLAAYVEQQIVTHIKDFEFYIGASLNSDGMVALLNYREDGVTPYFTFWKHGLEEMQG</sequence>
<dbReference type="Proteomes" id="UP001149165">
    <property type="component" value="Unassembled WGS sequence"/>
</dbReference>
<evidence type="ECO:0000259" key="3">
    <source>
        <dbReference type="PROSITE" id="PS51797"/>
    </source>
</evidence>
<dbReference type="InterPro" id="IPR011323">
    <property type="entry name" value="Mss4/transl-control_tumour"/>
</dbReference>
<dbReference type="PROSITE" id="PS51797">
    <property type="entry name" value="TCTP_3"/>
    <property type="match status" value="1"/>
</dbReference>
<protein>
    <recommendedName>
        <fullName evidence="1">Translationally-controlled tumor protein homolog</fullName>
    </recommendedName>
</protein>
<evidence type="ECO:0000256" key="1">
    <source>
        <dbReference type="ARBA" id="ARBA00014759"/>
    </source>
</evidence>
<evidence type="ECO:0000313" key="5">
    <source>
        <dbReference type="Proteomes" id="UP001149165"/>
    </source>
</evidence>
<dbReference type="Gene3D" id="2.170.150.10">
    <property type="entry name" value="Metal Binding Protein, Guanine Nucleotide Exchange Factor, Chain A"/>
    <property type="match status" value="2"/>
</dbReference>
<dbReference type="GO" id="GO:0005509">
    <property type="term" value="F:calcium ion binding"/>
    <property type="evidence" value="ECO:0007669"/>
    <property type="project" value="TreeGrafter"/>
</dbReference>
<organism evidence="4 5">
    <name type="scientific">Penicillium angulare</name>
    <dbReference type="NCBI Taxonomy" id="116970"/>
    <lineage>
        <taxon>Eukaryota</taxon>
        <taxon>Fungi</taxon>
        <taxon>Dikarya</taxon>
        <taxon>Ascomycota</taxon>
        <taxon>Pezizomycotina</taxon>
        <taxon>Eurotiomycetes</taxon>
        <taxon>Eurotiomycetidae</taxon>
        <taxon>Eurotiales</taxon>
        <taxon>Aspergillaceae</taxon>
        <taxon>Penicillium</taxon>
    </lineage>
</organism>
<evidence type="ECO:0000313" key="4">
    <source>
        <dbReference type="EMBL" id="KAJ5087309.1"/>
    </source>
</evidence>